<dbReference type="STRING" id="159291.SAMN05920897_1128"/>
<feature type="region of interest" description="Disordered" evidence="4">
    <location>
        <begin position="1"/>
        <end position="20"/>
    </location>
</feature>
<dbReference type="PROSITE" id="PS01261">
    <property type="entry name" value="UPF0020"/>
    <property type="match status" value="1"/>
</dbReference>
<dbReference type="GO" id="GO:0008990">
    <property type="term" value="F:rRNA (guanine-N2-)-methyltransferase activity"/>
    <property type="evidence" value="ECO:0007669"/>
    <property type="project" value="TreeGrafter"/>
</dbReference>
<dbReference type="Pfam" id="PF22020">
    <property type="entry name" value="RlmL_1st"/>
    <property type="match status" value="1"/>
</dbReference>
<keyword evidence="1 6" id="KW-0489">Methyltransferase</keyword>
<evidence type="ECO:0000256" key="3">
    <source>
        <dbReference type="PROSITE-ProRule" id="PRU00529"/>
    </source>
</evidence>
<dbReference type="EMBL" id="FTMS01000012">
    <property type="protein sequence ID" value="SIQ63089.1"/>
    <property type="molecule type" value="Genomic_DNA"/>
</dbReference>
<dbReference type="RefSeq" id="WP_076489108.1">
    <property type="nucleotide sequence ID" value="NZ_FTMS01000012.1"/>
</dbReference>
<feature type="compositionally biased region" description="Basic residues" evidence="4">
    <location>
        <begin position="1"/>
        <end position="11"/>
    </location>
</feature>
<evidence type="ECO:0000256" key="1">
    <source>
        <dbReference type="ARBA" id="ARBA00022603"/>
    </source>
</evidence>
<dbReference type="Proteomes" id="UP000186400">
    <property type="component" value="Unassembled WGS sequence"/>
</dbReference>
<dbReference type="GO" id="GO:0003723">
    <property type="term" value="F:RNA binding"/>
    <property type="evidence" value="ECO:0007669"/>
    <property type="project" value="UniProtKB-UniRule"/>
</dbReference>
<dbReference type="AlphaFoldDB" id="A0A1N6UBY9"/>
<dbReference type="Gene3D" id="3.40.50.150">
    <property type="entry name" value="Vaccinia Virus protein VP39"/>
    <property type="match status" value="1"/>
</dbReference>
<dbReference type="InterPro" id="IPR053943">
    <property type="entry name" value="RlmKL-like_Mtase_CS"/>
</dbReference>
<dbReference type="Pfam" id="PF01170">
    <property type="entry name" value="UPF0020"/>
    <property type="match status" value="1"/>
</dbReference>
<evidence type="ECO:0000256" key="4">
    <source>
        <dbReference type="SAM" id="MobiDB-lite"/>
    </source>
</evidence>
<dbReference type="InterPro" id="IPR000241">
    <property type="entry name" value="RlmKL-like_Mtase"/>
</dbReference>
<evidence type="ECO:0000313" key="6">
    <source>
        <dbReference type="EMBL" id="SIQ63089.1"/>
    </source>
</evidence>
<keyword evidence="7" id="KW-1185">Reference proteome</keyword>
<dbReference type="PANTHER" id="PTHR47313:SF1">
    <property type="entry name" value="RIBOSOMAL RNA LARGE SUBUNIT METHYLTRANSFERASE K_L"/>
    <property type="match status" value="1"/>
</dbReference>
<dbReference type="InterPro" id="IPR054170">
    <property type="entry name" value="RlmL_1st"/>
</dbReference>
<evidence type="ECO:0000256" key="2">
    <source>
        <dbReference type="ARBA" id="ARBA00022679"/>
    </source>
</evidence>
<evidence type="ECO:0000313" key="7">
    <source>
        <dbReference type="Proteomes" id="UP000186400"/>
    </source>
</evidence>
<dbReference type="OrthoDB" id="9809404at2"/>
<reference evidence="6 7" key="1">
    <citation type="submission" date="2017-01" db="EMBL/GenBank/DDBJ databases">
        <authorList>
            <person name="Mah S.A."/>
            <person name="Swanson W.J."/>
            <person name="Moy G.W."/>
            <person name="Vacquier V.D."/>
        </authorList>
    </citation>
    <scope>NUCLEOTIDE SEQUENCE [LARGE SCALE GENOMIC DNA]</scope>
    <source>
        <strain evidence="6 7">ASpG1</strain>
    </source>
</reference>
<protein>
    <submittedName>
        <fullName evidence="6">Putative N6-adenine-specific DNA methylase</fullName>
    </submittedName>
</protein>
<dbReference type="CDD" id="cd11715">
    <property type="entry name" value="THUMP_AdoMetMT"/>
    <property type="match status" value="1"/>
</dbReference>
<dbReference type="InterPro" id="IPR029063">
    <property type="entry name" value="SAM-dependent_MTases_sf"/>
</dbReference>
<keyword evidence="2" id="KW-0808">Transferase</keyword>
<dbReference type="InterPro" id="IPR004114">
    <property type="entry name" value="THUMP_dom"/>
</dbReference>
<proteinExistence type="predicted"/>
<dbReference type="PROSITE" id="PS51165">
    <property type="entry name" value="THUMP"/>
    <property type="match status" value="1"/>
</dbReference>
<keyword evidence="3" id="KW-0694">RNA-binding</keyword>
<dbReference type="GO" id="GO:0070043">
    <property type="term" value="F:rRNA (guanine-N7-)-methyltransferase activity"/>
    <property type="evidence" value="ECO:0007669"/>
    <property type="project" value="TreeGrafter"/>
</dbReference>
<dbReference type="Pfam" id="PF02926">
    <property type="entry name" value="THUMP"/>
    <property type="match status" value="1"/>
</dbReference>
<feature type="domain" description="THUMP" evidence="5">
    <location>
        <begin position="64"/>
        <end position="177"/>
    </location>
</feature>
<dbReference type="PANTHER" id="PTHR47313">
    <property type="entry name" value="RIBOSOMAL RNA LARGE SUBUNIT METHYLTRANSFERASE K/L"/>
    <property type="match status" value="1"/>
</dbReference>
<dbReference type="SUPFAM" id="SSF53335">
    <property type="entry name" value="S-adenosyl-L-methionine-dependent methyltransferases"/>
    <property type="match status" value="1"/>
</dbReference>
<gene>
    <name evidence="6" type="ORF">SAMN05920897_1128</name>
</gene>
<evidence type="ECO:0000259" key="5">
    <source>
        <dbReference type="PROSITE" id="PS51165"/>
    </source>
</evidence>
<name>A0A1N6UBY9_9SPIO</name>
<sequence length="423" mass="46102">MQRKVILKKKSSPAGKSGMPGTSRLVATCAGGMEPILLREVQSLGFSCQLQGAGAVDIDASLQEAHLLCRSLRTASRLLLPLDRFHVRSYDDLYRQMSSCPWETIVPLEATFAITASTRSEVLGDHRFLAMRLKDAIVDRQRRENQGRRSSVDRKTPDVPVVLFVDAQGYASVSLDAAGSPLHERGYRREAGDAPLRETVAAAMLLEAGSPRVMVDPFCGSGTIAIESALLSAGLPPHGPSRHFALEGWPGVDPPRIPPGSSLSPGRPSIFAADLDSSLVEIARRNARRAGMEPRISFRSGDVRQTLPEMILQARESLGDSPRGRSRINEKGEIALVTNPPYGERLNPADLGVLYSDLGKILRQHLQGCSAWILCSEPKLIRRTGLNILGRRPLYNGGIACELYHFEIRRGSPPGRNAPGRRA</sequence>
<dbReference type="SMART" id="SM00981">
    <property type="entry name" value="THUMP"/>
    <property type="match status" value="1"/>
</dbReference>
<dbReference type="Gene3D" id="3.30.2130.30">
    <property type="match status" value="1"/>
</dbReference>
<accession>A0A1N6UBY9</accession>
<organism evidence="6 7">
    <name type="scientific">Alkalispirochaeta americana</name>
    <dbReference type="NCBI Taxonomy" id="159291"/>
    <lineage>
        <taxon>Bacteria</taxon>
        <taxon>Pseudomonadati</taxon>
        <taxon>Spirochaetota</taxon>
        <taxon>Spirochaetia</taxon>
        <taxon>Spirochaetales</taxon>
        <taxon>Spirochaetaceae</taxon>
        <taxon>Alkalispirochaeta</taxon>
    </lineage>
</organism>